<dbReference type="EMBL" id="BARS01008742">
    <property type="protein sequence ID" value="GAF83132.1"/>
    <property type="molecule type" value="Genomic_DNA"/>
</dbReference>
<evidence type="ECO:0008006" key="2">
    <source>
        <dbReference type="Google" id="ProtNLM"/>
    </source>
</evidence>
<sequence>LVRSYEPSSVVTMDGLVHNGVVREETNEAILLATGPDKQVRILRDEIEEIVPSSVSVMPDGLDKQLSPQQLADLVAFLESAK</sequence>
<protein>
    <recommendedName>
        <fullName evidence="2">Cytochrome c domain-containing protein</fullName>
    </recommendedName>
</protein>
<dbReference type="AlphaFoldDB" id="X0T4N4"/>
<comment type="caution">
    <text evidence="1">The sequence shown here is derived from an EMBL/GenBank/DDBJ whole genome shotgun (WGS) entry which is preliminary data.</text>
</comment>
<evidence type="ECO:0000313" key="1">
    <source>
        <dbReference type="EMBL" id="GAF83132.1"/>
    </source>
</evidence>
<accession>X0T4N4</accession>
<feature type="non-terminal residue" evidence="1">
    <location>
        <position position="1"/>
    </location>
</feature>
<reference evidence="1" key="1">
    <citation type="journal article" date="2014" name="Front. Microbiol.">
        <title>High frequency of phylogenetically diverse reductive dehalogenase-homologous genes in deep subseafloor sedimentary metagenomes.</title>
        <authorList>
            <person name="Kawai M."/>
            <person name="Futagami T."/>
            <person name="Toyoda A."/>
            <person name="Takaki Y."/>
            <person name="Nishi S."/>
            <person name="Hori S."/>
            <person name="Arai W."/>
            <person name="Tsubouchi T."/>
            <person name="Morono Y."/>
            <person name="Uchiyama I."/>
            <person name="Ito T."/>
            <person name="Fujiyama A."/>
            <person name="Inagaki F."/>
            <person name="Takami H."/>
        </authorList>
    </citation>
    <scope>NUCLEOTIDE SEQUENCE</scope>
    <source>
        <strain evidence="1">Expedition CK06-06</strain>
    </source>
</reference>
<proteinExistence type="predicted"/>
<gene>
    <name evidence="1" type="ORF">S01H1_16602</name>
</gene>
<organism evidence="1">
    <name type="scientific">marine sediment metagenome</name>
    <dbReference type="NCBI Taxonomy" id="412755"/>
    <lineage>
        <taxon>unclassified sequences</taxon>
        <taxon>metagenomes</taxon>
        <taxon>ecological metagenomes</taxon>
    </lineage>
</organism>
<name>X0T4N4_9ZZZZ</name>